<evidence type="ECO:0000313" key="1">
    <source>
        <dbReference type="EMBL" id="SEK10546.1"/>
    </source>
</evidence>
<dbReference type="EMBL" id="FNYE01000048">
    <property type="protein sequence ID" value="SEK10546.1"/>
    <property type="molecule type" value="Genomic_DNA"/>
</dbReference>
<name>A0A1H7E9F5_9BURK</name>
<accession>A0A1H7E9F5</accession>
<evidence type="ECO:0000313" key="2">
    <source>
        <dbReference type="Proteomes" id="UP000198866"/>
    </source>
</evidence>
<dbReference type="STRING" id="667676.SAMN05192539_104833"/>
<sequence>MELTALRRWLYTLMKVRAERFLPIDRASRRVERHARH</sequence>
<keyword evidence="2" id="KW-1185">Reference proteome</keyword>
<dbReference type="Proteomes" id="UP000198866">
    <property type="component" value="Unassembled WGS sequence"/>
</dbReference>
<reference evidence="2" key="1">
    <citation type="submission" date="2016-10" db="EMBL/GenBank/DDBJ databases">
        <authorList>
            <person name="Varghese N."/>
            <person name="Submissions S."/>
        </authorList>
    </citation>
    <scope>NUCLEOTIDE SEQUENCE [LARGE SCALE GENOMIC DNA]</scope>
    <source>
        <strain evidence="2">LMG 26031</strain>
    </source>
</reference>
<gene>
    <name evidence="1" type="ORF">SAMN05192539_104833</name>
</gene>
<dbReference type="AlphaFoldDB" id="A0A1H7E9F5"/>
<proteinExistence type="predicted"/>
<protein>
    <submittedName>
        <fullName evidence="1">Uncharacterized protein</fullName>
    </submittedName>
</protein>
<organism evidence="1 2">
    <name type="scientific">Paraburkholderia diazotrophica</name>
    <dbReference type="NCBI Taxonomy" id="667676"/>
    <lineage>
        <taxon>Bacteria</taxon>
        <taxon>Pseudomonadati</taxon>
        <taxon>Pseudomonadota</taxon>
        <taxon>Betaproteobacteria</taxon>
        <taxon>Burkholderiales</taxon>
        <taxon>Burkholderiaceae</taxon>
        <taxon>Paraburkholderia</taxon>
    </lineage>
</organism>